<reference evidence="4 5" key="1">
    <citation type="journal article" date="2018" name="Front. Plant Sci.">
        <title>Red Clover (Trifolium pratense) and Zigzag Clover (T. medium) - A Picture of Genomic Similarities and Differences.</title>
        <authorList>
            <person name="Dluhosova J."/>
            <person name="Istvanek J."/>
            <person name="Nedelnik J."/>
            <person name="Repkova J."/>
        </authorList>
    </citation>
    <scope>NUCLEOTIDE SEQUENCE [LARGE SCALE GENOMIC DNA]</scope>
    <source>
        <strain evidence="5">cv. 10/8</strain>
        <tissue evidence="4">Leaf</tissue>
    </source>
</reference>
<dbReference type="Pfam" id="PF14392">
    <property type="entry name" value="zf-CCHC_4"/>
    <property type="match status" value="1"/>
</dbReference>
<evidence type="ECO:0000313" key="5">
    <source>
        <dbReference type="Proteomes" id="UP000265520"/>
    </source>
</evidence>
<evidence type="ECO:0000256" key="1">
    <source>
        <dbReference type="SAM" id="MobiDB-lite"/>
    </source>
</evidence>
<dbReference type="PANTHER" id="PTHR31286:SF153">
    <property type="entry name" value="DUF4283 DOMAIN PROTEIN"/>
    <property type="match status" value="1"/>
</dbReference>
<dbReference type="PANTHER" id="PTHR31286">
    <property type="entry name" value="GLYCINE-RICH CELL WALL STRUCTURAL PROTEIN 1.8-LIKE"/>
    <property type="match status" value="1"/>
</dbReference>
<dbReference type="EMBL" id="LXQA010028145">
    <property type="protein sequence ID" value="MCH94785.1"/>
    <property type="molecule type" value="Genomic_DNA"/>
</dbReference>
<dbReference type="Proteomes" id="UP000265520">
    <property type="component" value="Unassembled WGS sequence"/>
</dbReference>
<comment type="caution">
    <text evidence="4">The sequence shown here is derived from an EMBL/GenBank/DDBJ whole genome shotgun (WGS) entry which is preliminary data.</text>
</comment>
<dbReference type="InterPro" id="IPR025836">
    <property type="entry name" value="Zn_knuckle_CX2CX4HX4C"/>
</dbReference>
<evidence type="ECO:0000313" key="4">
    <source>
        <dbReference type="EMBL" id="MCH94785.1"/>
    </source>
</evidence>
<proteinExistence type="predicted"/>
<feature type="region of interest" description="Disordered" evidence="1">
    <location>
        <begin position="236"/>
        <end position="293"/>
    </location>
</feature>
<evidence type="ECO:0000259" key="2">
    <source>
        <dbReference type="Pfam" id="PF14111"/>
    </source>
</evidence>
<evidence type="ECO:0000259" key="3">
    <source>
        <dbReference type="Pfam" id="PF14392"/>
    </source>
</evidence>
<evidence type="ECO:0008006" key="6">
    <source>
        <dbReference type="Google" id="ProtNLM"/>
    </source>
</evidence>
<protein>
    <recommendedName>
        <fullName evidence="6">CCHC-type domain-containing protein</fullName>
    </recommendedName>
</protein>
<organism evidence="4 5">
    <name type="scientific">Trifolium medium</name>
    <dbReference type="NCBI Taxonomy" id="97028"/>
    <lineage>
        <taxon>Eukaryota</taxon>
        <taxon>Viridiplantae</taxon>
        <taxon>Streptophyta</taxon>
        <taxon>Embryophyta</taxon>
        <taxon>Tracheophyta</taxon>
        <taxon>Spermatophyta</taxon>
        <taxon>Magnoliopsida</taxon>
        <taxon>eudicotyledons</taxon>
        <taxon>Gunneridae</taxon>
        <taxon>Pentapetalae</taxon>
        <taxon>rosids</taxon>
        <taxon>fabids</taxon>
        <taxon>Fabales</taxon>
        <taxon>Fabaceae</taxon>
        <taxon>Papilionoideae</taxon>
        <taxon>50 kb inversion clade</taxon>
        <taxon>NPAAA clade</taxon>
        <taxon>Hologalegina</taxon>
        <taxon>IRL clade</taxon>
        <taxon>Trifolieae</taxon>
        <taxon>Trifolium</taxon>
    </lineage>
</organism>
<dbReference type="Pfam" id="PF14111">
    <property type="entry name" value="DUF4283"/>
    <property type="match status" value="1"/>
</dbReference>
<name>A0A392N6L1_9FABA</name>
<sequence length="293" mass="33938">MDHPNLDGLSLHEEEEEGFSFDFEEEGDGEQMDLRWCLVGRFLCEKAIHFNSMRVRMADIRKPLKGVTIKEAKSGTFLFHFAHPLDMEAVLNGGPWTFDNNMLLLERVQLGMQIEHIPLFHATLWVQIHNLPMGLMKEKVGIELANYIGSFVEYDKNNNTSFWRQFMRIRVKIDVRQPLKKDTKVKNKEGAWCTINFKYEKLGVFCFVCGIMGHAENRCEVRYAMDQDDGRREWSADIRAEPRRQAGRQGSRWLREDRRSREENGGGERVAQPNRPPENSGAGPTIAELDPTH</sequence>
<dbReference type="InterPro" id="IPR025558">
    <property type="entry name" value="DUF4283"/>
</dbReference>
<feature type="domain" description="DUF4283" evidence="2">
    <location>
        <begin position="33"/>
        <end position="109"/>
    </location>
</feature>
<feature type="compositionally biased region" description="Basic and acidic residues" evidence="1">
    <location>
        <begin position="253"/>
        <end position="266"/>
    </location>
</feature>
<accession>A0A392N6L1</accession>
<keyword evidence="5" id="KW-1185">Reference proteome</keyword>
<feature type="domain" description="Zinc knuckle CX2CX4HX4C" evidence="3">
    <location>
        <begin position="173"/>
        <end position="220"/>
    </location>
</feature>
<dbReference type="AlphaFoldDB" id="A0A392N6L1"/>
<dbReference type="InterPro" id="IPR040256">
    <property type="entry name" value="At4g02000-like"/>
</dbReference>